<dbReference type="PANTHER" id="PTHR43393:SF3">
    <property type="entry name" value="LYSINE DECARBOXYLASE-LIKE PROTEIN"/>
    <property type="match status" value="1"/>
</dbReference>
<dbReference type="InterPro" id="IPR041164">
    <property type="entry name" value="LDcluster4"/>
</dbReference>
<organism evidence="1 2">
    <name type="scientific">Carboxydichorda subterranea</name>
    <dbReference type="NCBI Taxonomy" id="3109565"/>
    <lineage>
        <taxon>Bacteria</taxon>
        <taxon>Bacillati</taxon>
        <taxon>Bacillota</taxon>
        <taxon>Limnochordia</taxon>
        <taxon>Limnochordales</taxon>
        <taxon>Geochordaceae</taxon>
        <taxon>Carboxydichorda</taxon>
    </lineage>
</organism>
<evidence type="ECO:0000313" key="2">
    <source>
        <dbReference type="Proteomes" id="UP001332192"/>
    </source>
</evidence>
<reference evidence="1 2" key="1">
    <citation type="journal article" date="2024" name="Front. Microbiol.">
        <title>Novel thermophilic genera Geochorda gen. nov. and Carboxydochorda gen. nov. from the deep terrestrial subsurface reveal the ecophysiological diversity in the class Limnochordia.</title>
        <authorList>
            <person name="Karnachuk O.V."/>
            <person name="Lukina A.P."/>
            <person name="Avakyan M.R."/>
            <person name="Kadnikov V.V."/>
            <person name="Begmatov S."/>
            <person name="Beletsky A.V."/>
            <person name="Vlasova K.G."/>
            <person name="Novikov A.A."/>
            <person name="Shcherbakova V.A."/>
            <person name="Mardanov A.V."/>
            <person name="Ravin N.V."/>
        </authorList>
    </citation>
    <scope>NUCLEOTIDE SEQUENCE [LARGE SCALE GENOMIC DNA]</scope>
    <source>
        <strain evidence="1 2">L945</strain>
    </source>
</reference>
<name>A0ABZ1BUT7_9FIRM</name>
<protein>
    <submittedName>
        <fullName evidence="1">TIGR00725 family protein</fullName>
    </submittedName>
</protein>
<dbReference type="Pfam" id="PF18306">
    <property type="entry name" value="LDcluster4"/>
    <property type="match status" value="1"/>
</dbReference>
<gene>
    <name evidence="1" type="ORF">U7230_09270</name>
</gene>
<accession>A0ABZ1BUT7</accession>
<dbReference type="SUPFAM" id="SSF102405">
    <property type="entry name" value="MCP/YpsA-like"/>
    <property type="match status" value="1"/>
</dbReference>
<dbReference type="EMBL" id="CP141615">
    <property type="protein sequence ID" value="WRP16291.1"/>
    <property type="molecule type" value="Genomic_DNA"/>
</dbReference>
<dbReference type="NCBIfam" id="TIGR00725">
    <property type="entry name" value="TIGR00725 family protein"/>
    <property type="match status" value="1"/>
</dbReference>
<proteinExistence type="predicted"/>
<dbReference type="InterPro" id="IPR005268">
    <property type="entry name" value="CHP00725"/>
</dbReference>
<dbReference type="PANTHER" id="PTHR43393">
    <property type="entry name" value="CYTOKININ RIBOSIDE 5'-MONOPHOSPHATE PHOSPHORIBOHYDROLASE"/>
    <property type="match status" value="1"/>
</dbReference>
<evidence type="ECO:0000313" key="1">
    <source>
        <dbReference type="EMBL" id="WRP16291.1"/>
    </source>
</evidence>
<dbReference type="RefSeq" id="WP_324715563.1">
    <property type="nucleotide sequence ID" value="NZ_CP141615.1"/>
</dbReference>
<dbReference type="Proteomes" id="UP001332192">
    <property type="component" value="Chromosome"/>
</dbReference>
<dbReference type="Gene3D" id="3.40.50.450">
    <property type="match status" value="1"/>
</dbReference>
<sequence length="169" mass="17472">MSKRPFIGVVGEQECAPEMAALAERVGEALARRGAVLVCGGMGGVMEAAARGAKRAGGLTVGILPGAHRSSANPFIDVPIVTNLGEARNSIVVRSAQAIVAVGGSYGTLSEIAFALKLGIPVVGLATWRLDKDGHGREGFQDPIVRVSDPETAVETALRLATQYPETIP</sequence>
<keyword evidence="2" id="KW-1185">Reference proteome</keyword>
<dbReference type="InterPro" id="IPR052341">
    <property type="entry name" value="LOG_family_nucleotidases"/>
</dbReference>